<keyword evidence="2" id="KW-1185">Reference proteome</keyword>
<evidence type="ECO:0000313" key="1">
    <source>
        <dbReference type="EMBL" id="SDC33542.1"/>
    </source>
</evidence>
<gene>
    <name evidence="1" type="ORF">SAMN04488112_106119</name>
</gene>
<name>A0A1G6KR08_9BACL</name>
<evidence type="ECO:0000313" key="2">
    <source>
        <dbReference type="Proteomes" id="UP000199387"/>
    </source>
</evidence>
<dbReference type="Proteomes" id="UP000199387">
    <property type="component" value="Unassembled WGS sequence"/>
</dbReference>
<reference evidence="1 2" key="1">
    <citation type="submission" date="2016-10" db="EMBL/GenBank/DDBJ databases">
        <authorList>
            <person name="de Groot N.N."/>
        </authorList>
    </citation>
    <scope>NUCLEOTIDE SEQUENCE [LARGE SCALE GENOMIC DNA]</scope>
    <source>
        <strain evidence="1 2">DSM 45514</strain>
    </source>
</reference>
<dbReference type="STRING" id="1236220.SAMN04488112_106119"/>
<protein>
    <submittedName>
        <fullName evidence="1">Uncharacterized protein</fullName>
    </submittedName>
</protein>
<proteinExistence type="predicted"/>
<organism evidence="1 2">
    <name type="scientific">Melghirimyces thermohalophilus</name>
    <dbReference type="NCBI Taxonomy" id="1236220"/>
    <lineage>
        <taxon>Bacteria</taxon>
        <taxon>Bacillati</taxon>
        <taxon>Bacillota</taxon>
        <taxon>Bacilli</taxon>
        <taxon>Bacillales</taxon>
        <taxon>Thermoactinomycetaceae</taxon>
        <taxon>Melghirimyces</taxon>
    </lineage>
</organism>
<dbReference type="RefSeq" id="WP_176757838.1">
    <property type="nucleotide sequence ID" value="NZ_FMZA01000006.1"/>
</dbReference>
<dbReference type="AlphaFoldDB" id="A0A1G6KR08"/>
<accession>A0A1G6KR08</accession>
<dbReference type="EMBL" id="FMZA01000006">
    <property type="protein sequence ID" value="SDC33542.1"/>
    <property type="molecule type" value="Genomic_DNA"/>
</dbReference>
<sequence length="66" mass="7623">MLIPEWGMSPDIKYIIIRPYKDINRDQRMKKTKSSNVLDTKAGYGLSNPDWNTSERRNAENGGFGF</sequence>